<reference evidence="1" key="1">
    <citation type="submission" date="2020-08" db="EMBL/GenBank/DDBJ databases">
        <title>Multicomponent nature underlies the extraordinary mechanical properties of spider dragline silk.</title>
        <authorList>
            <person name="Kono N."/>
            <person name="Nakamura H."/>
            <person name="Mori M."/>
            <person name="Yoshida Y."/>
            <person name="Ohtoshi R."/>
            <person name="Malay A.D."/>
            <person name="Moran D.A.P."/>
            <person name="Tomita M."/>
            <person name="Numata K."/>
            <person name="Arakawa K."/>
        </authorList>
    </citation>
    <scope>NUCLEOTIDE SEQUENCE</scope>
</reference>
<dbReference type="AlphaFoldDB" id="A0A8X6T1N5"/>
<proteinExistence type="predicted"/>
<organism evidence="1 2">
    <name type="scientific">Trichonephila clavipes</name>
    <name type="common">Golden silk orbweaver</name>
    <name type="synonym">Nephila clavipes</name>
    <dbReference type="NCBI Taxonomy" id="2585209"/>
    <lineage>
        <taxon>Eukaryota</taxon>
        <taxon>Metazoa</taxon>
        <taxon>Ecdysozoa</taxon>
        <taxon>Arthropoda</taxon>
        <taxon>Chelicerata</taxon>
        <taxon>Arachnida</taxon>
        <taxon>Araneae</taxon>
        <taxon>Araneomorphae</taxon>
        <taxon>Entelegynae</taxon>
        <taxon>Araneoidea</taxon>
        <taxon>Nephilidae</taxon>
        <taxon>Trichonephila</taxon>
    </lineage>
</organism>
<evidence type="ECO:0000313" key="1">
    <source>
        <dbReference type="EMBL" id="GFY16743.1"/>
    </source>
</evidence>
<comment type="caution">
    <text evidence="1">The sequence shown here is derived from an EMBL/GenBank/DDBJ whole genome shotgun (WGS) entry which is preliminary data.</text>
</comment>
<keyword evidence="2" id="KW-1185">Reference proteome</keyword>
<sequence>MRDTATRNEVTSTIKIERRLVQGHLDKTTPPRGKWDIEDVSSVKWTMERLKIALLGLNVQNSIAVGSELNQFKVYDHHKMRKERIT</sequence>
<name>A0A8X6T1N5_TRICX</name>
<dbReference type="Proteomes" id="UP000887159">
    <property type="component" value="Unassembled WGS sequence"/>
</dbReference>
<accession>A0A8X6T1N5</accession>
<evidence type="ECO:0000313" key="2">
    <source>
        <dbReference type="Proteomes" id="UP000887159"/>
    </source>
</evidence>
<dbReference type="EMBL" id="BMAU01021340">
    <property type="protein sequence ID" value="GFY16743.1"/>
    <property type="molecule type" value="Genomic_DNA"/>
</dbReference>
<gene>
    <name evidence="1" type="ORF">TNCV_2788651</name>
</gene>
<protein>
    <submittedName>
        <fullName evidence="1">Uncharacterized protein</fullName>
    </submittedName>
</protein>